<dbReference type="Pfam" id="PF03478">
    <property type="entry name" value="Beta-prop_KIB1-4"/>
    <property type="match status" value="1"/>
</dbReference>
<dbReference type="InterPro" id="IPR005174">
    <property type="entry name" value="KIB1-4_b-propeller"/>
</dbReference>
<protein>
    <recommendedName>
        <fullName evidence="1">KIB1-4 beta-propeller domain-containing protein</fullName>
    </recommendedName>
</protein>
<evidence type="ECO:0000259" key="1">
    <source>
        <dbReference type="Pfam" id="PF03478"/>
    </source>
</evidence>
<dbReference type="Proteomes" id="UP001210211">
    <property type="component" value="Unassembled WGS sequence"/>
</dbReference>
<dbReference type="AlphaFoldDB" id="A0AAD5W944"/>
<comment type="caution">
    <text evidence="2">The sequence shown here is derived from an EMBL/GenBank/DDBJ whole genome shotgun (WGS) entry which is preliminary data.</text>
</comment>
<feature type="domain" description="KIB1-4 beta-propeller" evidence="1">
    <location>
        <begin position="74"/>
        <end position="321"/>
    </location>
</feature>
<name>A0AAD5W944_9POAL</name>
<evidence type="ECO:0000313" key="3">
    <source>
        <dbReference type="Proteomes" id="UP001210211"/>
    </source>
</evidence>
<sequence>MNASEEDGERDWASLLPELLNLIAKRPPREISDFVRFRAVCHAWRSSTPAADLPPQFPWILEKRKDPGDPNLKFYSPALDKIYTIPAPRSLDKNILSGPPSHGHMFTINAVPFRTHPWPPRAVSLLNPLTNHEIPLPACPYVPANFWIGLLQNQTGEYEIVCYVHSDSQHCVLAFCHPSHQNNWHKVELDPDIRFWRHFYFKGMLFSVDTCCTGVTKVTSTADGALVYVVPSPVESYSSRDTEEYGLVQDTVGNILRISSKYNSWKYDVYRLDVRSKNNSSPCWVKVSSIGDQAIFMDMKGGFVLRADESSGIKENTIYLLWSKWTGIRFPLNYWAAWVDIQKGWSQRLPCPFKEPVSWLLPNLHRF</sequence>
<accession>A0AAD5W944</accession>
<dbReference type="PANTHER" id="PTHR33110">
    <property type="entry name" value="F-BOX/KELCH-REPEAT PROTEIN-RELATED"/>
    <property type="match status" value="1"/>
</dbReference>
<dbReference type="PANTHER" id="PTHR33110:SF134">
    <property type="entry name" value="OS09G0565350 PROTEIN"/>
    <property type="match status" value="1"/>
</dbReference>
<reference evidence="2 3" key="1">
    <citation type="journal article" date="2022" name="Cell">
        <title>Repeat-based holocentromeres influence genome architecture and karyotype evolution.</title>
        <authorList>
            <person name="Hofstatter P.G."/>
            <person name="Thangavel G."/>
            <person name="Lux T."/>
            <person name="Neumann P."/>
            <person name="Vondrak T."/>
            <person name="Novak P."/>
            <person name="Zhang M."/>
            <person name="Costa L."/>
            <person name="Castellani M."/>
            <person name="Scott A."/>
            <person name="Toegelov H."/>
            <person name="Fuchs J."/>
            <person name="Mata-Sucre Y."/>
            <person name="Dias Y."/>
            <person name="Vanzela A.L.L."/>
            <person name="Huettel B."/>
            <person name="Almeida C.C.S."/>
            <person name="Simkova H."/>
            <person name="Souza G."/>
            <person name="Pedrosa-Harand A."/>
            <person name="Macas J."/>
            <person name="Mayer K.F.X."/>
            <person name="Houben A."/>
            <person name="Marques A."/>
        </authorList>
    </citation>
    <scope>NUCLEOTIDE SEQUENCE [LARGE SCALE GENOMIC DNA]</scope>
    <source>
        <strain evidence="2">RhyTen1mFocal</strain>
    </source>
</reference>
<proteinExistence type="predicted"/>
<evidence type="ECO:0000313" key="2">
    <source>
        <dbReference type="EMBL" id="KAJ3684064.1"/>
    </source>
</evidence>
<dbReference type="EMBL" id="JAMRDG010000002">
    <property type="protein sequence ID" value="KAJ3684064.1"/>
    <property type="molecule type" value="Genomic_DNA"/>
</dbReference>
<keyword evidence="3" id="KW-1185">Reference proteome</keyword>
<organism evidence="2 3">
    <name type="scientific">Rhynchospora tenuis</name>
    <dbReference type="NCBI Taxonomy" id="198213"/>
    <lineage>
        <taxon>Eukaryota</taxon>
        <taxon>Viridiplantae</taxon>
        <taxon>Streptophyta</taxon>
        <taxon>Embryophyta</taxon>
        <taxon>Tracheophyta</taxon>
        <taxon>Spermatophyta</taxon>
        <taxon>Magnoliopsida</taxon>
        <taxon>Liliopsida</taxon>
        <taxon>Poales</taxon>
        <taxon>Cyperaceae</taxon>
        <taxon>Cyperoideae</taxon>
        <taxon>Rhynchosporeae</taxon>
        <taxon>Rhynchospora</taxon>
    </lineage>
</organism>
<gene>
    <name evidence="2" type="ORF">LUZ61_013228</name>
</gene>